<evidence type="ECO:0000313" key="1">
    <source>
        <dbReference type="Ensembl" id="ENSP00000514310.2"/>
    </source>
</evidence>
<dbReference type="GeneTree" id="ENSGT00960000192950"/>
<keyword evidence="2" id="KW-1185">Reference proteome</keyword>
<reference evidence="1" key="5">
    <citation type="submission" date="2025-09" db="UniProtKB">
        <authorList>
            <consortium name="Ensembl"/>
        </authorList>
    </citation>
    <scope>IDENTIFICATION</scope>
</reference>
<evidence type="ECO:0000313" key="2">
    <source>
        <dbReference type="Proteomes" id="UP000005640"/>
    </source>
</evidence>
<dbReference type="PeptideAtlas" id="A0A8V8TPW1"/>
<protein>
    <submittedName>
        <fullName evidence="1">Uncharacterized protein</fullName>
    </submittedName>
</protein>
<proteinExistence type="evidence at protein level"/>
<dbReference type="EMBL" id="AC023790">
    <property type="status" value="NOT_ANNOTATED_CDS"/>
    <property type="molecule type" value="Genomic_DNA"/>
</dbReference>
<dbReference type="Ensembl" id="ENST00000699336.2">
    <property type="protein sequence ID" value="ENSP00000514310.2"/>
    <property type="gene ID" value="ENSG00000289766.1"/>
</dbReference>
<reference evidence="1 2" key="2">
    <citation type="journal article" date="2004" name="Nature">
        <title>Finishing the euchromatic sequence of the human genome.</title>
        <authorList>
            <consortium name="International Human Genome Sequencing Consortium"/>
        </authorList>
    </citation>
    <scope>NUCLEOTIDE SEQUENCE [LARGE SCALE GENOMIC DNA]</scope>
</reference>
<dbReference type="Proteomes" id="UP000005640">
    <property type="component" value="Chromosome 12"/>
</dbReference>
<dbReference type="EMBL" id="AC079628">
    <property type="status" value="NOT_ANNOTATED_CDS"/>
    <property type="molecule type" value="Genomic_DNA"/>
</dbReference>
<reference evidence="1 2" key="1">
    <citation type="journal article" date="2001" name="Nature">
        <title>Initial sequencing and analysis of the human genome.</title>
        <authorList>
            <consortium name="International Human Genome Sequencing Consortium"/>
            <person name="Lander E.S."/>
            <person name="Linton L.M."/>
            <person name="Birren B."/>
            <person name="Nusbaum C."/>
            <person name="Zody M.C."/>
            <person name="Baldwin J."/>
            <person name="Devon K."/>
            <person name="Dewar K."/>
            <person name="Doyle M."/>
            <person name="FitzHugh W."/>
            <person name="Funke R."/>
            <person name="Gage D."/>
            <person name="Harris K."/>
            <person name="Heaford A."/>
            <person name="Howland J."/>
            <person name="Kann L."/>
            <person name="Lehoczky J."/>
            <person name="LeVine R."/>
            <person name="McEwan P."/>
            <person name="McKernan K."/>
            <person name="Meldrim J."/>
            <person name="Mesirov J.P."/>
            <person name="Miranda C."/>
            <person name="Morris W."/>
            <person name="Naylor J."/>
            <person name="Raymond C."/>
            <person name="Rosetti M."/>
            <person name="Santos R."/>
            <person name="Sheridan A."/>
            <person name="Sougnez C."/>
            <person name="Stange-Thomann N."/>
            <person name="Stojanovic N."/>
            <person name="Subramanian A."/>
            <person name="Wyman D."/>
            <person name="Rogers J."/>
            <person name="Sulston J."/>
            <person name="Ainscough R."/>
            <person name="Beck S."/>
            <person name="Bentley D."/>
            <person name="Burton J."/>
            <person name="Clee C."/>
            <person name="Carter N."/>
            <person name="Coulson A."/>
            <person name="Deadman R."/>
            <person name="Deloukas P."/>
            <person name="Dunham A."/>
            <person name="Dunham I."/>
            <person name="Durbin R."/>
            <person name="French L."/>
            <person name="Grafham D."/>
            <person name="Gregory S."/>
            <person name="Hubbard T."/>
            <person name="Humphray S."/>
            <person name="Hunt A."/>
            <person name="Jones M."/>
            <person name="Lloyd C."/>
            <person name="McMurray A."/>
            <person name="Matthews L."/>
            <person name="Mercer S."/>
            <person name="Milne S."/>
            <person name="Mullikin J.C."/>
            <person name="Mungall A."/>
            <person name="Plumb R."/>
            <person name="Ross M."/>
            <person name="Shownkeen R."/>
            <person name="Sims S."/>
            <person name="Waterston R.H."/>
            <person name="Wilson R.K."/>
            <person name="Hillier L.W."/>
            <person name="McPherson J.D."/>
            <person name="Marra M.A."/>
            <person name="Mardis E.R."/>
            <person name="Fulton L.A."/>
            <person name="Chinwalla A.T."/>
            <person name="Pepin K.H."/>
            <person name="Gish W.R."/>
            <person name="Chissoe S.L."/>
            <person name="Wendl M.C."/>
            <person name="Delehaunty K.D."/>
            <person name="Miner T.L."/>
            <person name="Delehaunty A."/>
            <person name="Kramer J.B."/>
            <person name="Cook L.L."/>
            <person name="Fulton R.S."/>
            <person name="Johnson D.L."/>
            <person name="Minx P.J."/>
            <person name="Clifton S.W."/>
            <person name="Hawkins T."/>
            <person name="Branscomb E."/>
            <person name="Predki P."/>
            <person name="Richardson P."/>
            <person name="Wenning S."/>
            <person name="Slezak T."/>
            <person name="Doggett N."/>
            <person name="Cheng J.F."/>
            <person name="Olsen A."/>
            <person name="Lucas S."/>
            <person name="Elkin C."/>
            <person name="Uberbacher E."/>
            <person name="Frazier M."/>
            <person name="Gibbs R.A."/>
            <person name="Muzny D.M."/>
            <person name="Scherer S.E."/>
            <person name="Bouck J.B."/>
            <person name="Sodergren E.J."/>
            <person name="Worley K.C."/>
            <person name="Rives C.M."/>
            <person name="Gorrell J.H."/>
            <person name="Metzker M.L."/>
            <person name="Naylor S.L."/>
            <person name="Kucherlapati R.S."/>
            <person name="Nelson D.L."/>
            <person name="Weinstock G.M."/>
            <person name="Sakaki Y."/>
            <person name="Fujiyama A."/>
            <person name="Hattori M."/>
            <person name="Yada T."/>
            <person name="Toyoda A."/>
            <person name="Itoh T."/>
            <person name="Kawagoe C."/>
            <person name="Watanabe H."/>
            <person name="Totoki Y."/>
            <person name="Taylor T."/>
            <person name="Weissenbach J."/>
            <person name="Heilig R."/>
            <person name="Saurin W."/>
            <person name="Artiguenave F."/>
            <person name="Brottier P."/>
            <person name="Bruls T."/>
            <person name="Pelletier E."/>
            <person name="Robert C."/>
            <person name="Wincker P."/>
            <person name="Smith D.R."/>
            <person name="Doucette-Stamm L."/>
            <person name="Rubenfield M."/>
            <person name="Weinstock K."/>
            <person name="Lee H.M."/>
            <person name="Dubois J."/>
            <person name="Rosenthal A."/>
            <person name="Platzer M."/>
            <person name="Nyakatura G."/>
            <person name="Taudien S."/>
            <person name="Rump A."/>
            <person name="Yang H."/>
            <person name="Yu J."/>
            <person name="Wang J."/>
            <person name="Huang G."/>
            <person name="Gu J."/>
            <person name="Hood L."/>
            <person name="Rowen L."/>
            <person name="Madan A."/>
            <person name="Qin S."/>
            <person name="Davis R.W."/>
            <person name="Federspiel N.A."/>
            <person name="Abola A.P."/>
            <person name="Proctor M.J."/>
            <person name="Myers R.M."/>
            <person name="Schmutz J."/>
            <person name="Dickson M."/>
            <person name="Grimwood J."/>
            <person name="Cox D.R."/>
            <person name="Olson M.V."/>
            <person name="Kaul R."/>
            <person name="Raymond C."/>
            <person name="Shimizu N."/>
            <person name="Kawasaki K."/>
            <person name="Minoshima S."/>
            <person name="Evans G.A."/>
            <person name="Athanasiou M."/>
            <person name="Schultz R."/>
            <person name="Roe B.A."/>
            <person name="Chen F."/>
            <person name="Pan H."/>
            <person name="Ramser J."/>
            <person name="Lehrach H."/>
            <person name="Reinhardt R."/>
            <person name="McCombie W.R."/>
            <person name="de la Bastide M."/>
            <person name="Dedhia N."/>
            <person name="Blocker H."/>
            <person name="Hornischer K."/>
            <person name="Nordsiek G."/>
            <person name="Agarwala R."/>
            <person name="Aravind L."/>
            <person name="Bailey J.A."/>
            <person name="Bateman A."/>
            <person name="Batzoglou S."/>
            <person name="Birney E."/>
            <person name="Bork P."/>
            <person name="Brown D.G."/>
            <person name="Burge C.B."/>
            <person name="Cerutti L."/>
            <person name="Chen H.C."/>
            <person name="Church D."/>
            <person name="Clamp M."/>
            <person name="Copley R.R."/>
            <person name="Doerks T."/>
            <person name="Eddy S.R."/>
            <person name="Eichler E.E."/>
            <person name="Furey T.S."/>
            <person name="Galagan J."/>
            <person name="Gilbert J.G."/>
            <person name="Harmon C."/>
            <person name="Hayashizaki Y."/>
            <person name="Haussler D."/>
            <person name="Hermjakob H."/>
            <person name="Hokamp K."/>
            <person name="Jang W."/>
            <person name="Johnson L.S."/>
            <person name="Jones T.A."/>
            <person name="Kasif S."/>
            <person name="Kaspryzk A."/>
            <person name="Kennedy S."/>
            <person name="Kent W.J."/>
            <person name="Kitts P."/>
            <person name="Koonin E.V."/>
            <person name="Korf I."/>
            <person name="Kulp D."/>
            <person name="Lancet D."/>
            <person name="Lowe T.M."/>
            <person name="McLysaght A."/>
            <person name="Mikkelsen T."/>
            <person name="Moran J.V."/>
            <person name="Mulder N."/>
            <person name="Pollara V.J."/>
            <person name="Ponting C.P."/>
            <person name="Schuler G."/>
            <person name="Schultz J."/>
            <person name="Slater G."/>
            <person name="Smit A.F."/>
            <person name="Stupka E."/>
            <person name="Szustakowski J."/>
            <person name="Thierry-Mieg D."/>
            <person name="Thierry-Mieg J."/>
            <person name="Wagner L."/>
            <person name="Wallis J."/>
            <person name="Wheeler R."/>
            <person name="Williams A."/>
            <person name="Wolf Y.I."/>
            <person name="Wolfe K.H."/>
            <person name="Yang S.P."/>
            <person name="Yeh R.F."/>
            <person name="Collins F."/>
            <person name="Guyer M.S."/>
            <person name="Peterson J."/>
            <person name="Felsenfeld A."/>
            <person name="Wetterstrand K.A."/>
            <person name="Patrinos A."/>
            <person name="Morgan M.J."/>
            <person name="de Jong P."/>
            <person name="Catanese J.J."/>
            <person name="Osoegawa K."/>
            <person name="Shizuya H."/>
            <person name="Choi S."/>
            <person name="Chen Y.J."/>
        </authorList>
    </citation>
    <scope>NUCLEOTIDE SEQUENCE [LARGE SCALE GENOMIC DNA]</scope>
</reference>
<evidence type="ECO:0007829" key="3">
    <source>
        <dbReference type="PeptideAtlas" id="A0A8V8TPW1"/>
    </source>
</evidence>
<dbReference type="GeneCards" id="ENSG00000289766"/>
<sequence>MFASPRRWSSRRPSLASGHSYLPSSACYHSASPQHPCSATTGLWAHRRCPSPCARKVWQPSALTCQCPWMEIPTHPPRRWYNTTGRLGMTGSPSGASGVACGYPVRKLWKNQHCSIPSPGNNLEPFGPVVQRQQKGRGAEVSLNLHHQPREVRKDYWNLPRCKAHVTPLSDLEGSG</sequence>
<reference evidence="1" key="4">
    <citation type="submission" date="2025-08" db="UniProtKB">
        <authorList>
            <consortium name="Ensembl"/>
        </authorList>
    </citation>
    <scope>IDENTIFICATION</scope>
</reference>
<dbReference type="AlphaFoldDB" id="A0A8V8TPW1"/>
<accession>A0A8V8TPW1</accession>
<keyword evidence="3" id="KW-1267">Proteomics identification</keyword>
<reference evidence="1 2" key="3">
    <citation type="journal article" date="2006" name="Nature">
        <title>The finished DNA sequence of human chromosome 12.</title>
        <authorList>
            <consortium name="Baylor College of Medicine Human Genome Sequencing Center Sequence Production Team"/>
            <person name="Scherer S.E."/>
            <person name="Muzny D.M."/>
            <person name="Buhay C.J."/>
            <person name="Chen R."/>
            <person name="Cree A."/>
            <person name="Ding Y."/>
            <person name="Dugan-Rocha S."/>
            <person name="Gill R."/>
            <person name="Gunaratne P."/>
            <person name="Harris R.A."/>
            <person name="Hawes A.C."/>
            <person name="Hernandez J."/>
            <person name="Hodgson A.V."/>
            <person name="Hume J."/>
            <person name="Jackson A."/>
            <person name="Khan Z.M."/>
            <person name="Kovar-Smith C."/>
            <person name="Lewis L.R."/>
            <person name="Lozado R.J."/>
            <person name="Metzker M.L."/>
            <person name="Milosavljevic A."/>
            <person name="Miner G.R."/>
            <person name="Montgomery K.T."/>
            <person name="Morgan M.B."/>
            <person name="Nazareth L.V."/>
            <person name="Scott G."/>
            <person name="Sodergren E."/>
            <person name="Song X.Z."/>
            <person name="Steffen D."/>
            <person name="Lovering R.C."/>
            <person name="Wheeler D.A."/>
            <person name="Worley K.C."/>
            <person name="Yuan Y."/>
            <person name="Zhang Z."/>
            <person name="Adams C.Q."/>
            <person name="Ansari-Lari M.A."/>
            <person name="Ayele M."/>
            <person name="Brown M.J."/>
            <person name="Chen G."/>
            <person name="Chen Z."/>
            <person name="Clerc-Blankenburg K.P."/>
            <person name="Davis C."/>
            <person name="Delgado O."/>
            <person name="Dinh H.H."/>
            <person name="Draper H."/>
            <person name="Gonzalez-Garay M.L."/>
            <person name="Havlak P."/>
            <person name="Jackson L.R."/>
            <person name="Jacob L.S."/>
            <person name="Kelly S.H."/>
            <person name="Li L."/>
            <person name="Li Z."/>
            <person name="Liu J."/>
            <person name="Liu W."/>
            <person name="Lu J."/>
            <person name="Maheshwari M."/>
            <person name="Nguyen B.V."/>
            <person name="Okwuonu G.O."/>
            <person name="Pasternak S."/>
            <person name="Perez L.M."/>
            <person name="Plopper F.J."/>
            <person name="Santibanez J."/>
            <person name="Shen H."/>
            <person name="Tabor P.E."/>
            <person name="Verduzco D."/>
            <person name="Waldron L."/>
            <person name="Wang Q."/>
            <person name="Williams G.A."/>
            <person name="Zhang J."/>
            <person name="Zhou J."/>
            <person name="Allen C.C."/>
            <person name="Amin A.G."/>
            <person name="Anyalebechi V."/>
            <person name="Bailey M."/>
            <person name="Barbaria J.A."/>
            <person name="Bimage K.E."/>
            <person name="Bryant N.P."/>
            <person name="Burch P.E."/>
            <person name="Burkett C.E."/>
            <person name="Burrell K.L."/>
            <person name="Calderon E."/>
            <person name="Cardenas V."/>
            <person name="Carter K."/>
            <person name="Casias K."/>
            <person name="Cavazos I."/>
            <person name="Cavazos S.R."/>
            <person name="Ceasar H."/>
            <person name="Chacko J."/>
            <person name="Chan S.N."/>
            <person name="Chavez D."/>
            <person name="Christopoulos C."/>
            <person name="Chu J."/>
            <person name="Cockrell R."/>
            <person name="Cox C.D."/>
            <person name="Dang M."/>
            <person name="Dathorne S.R."/>
            <person name="David R."/>
            <person name="Davis C.M."/>
            <person name="Davy-Carroll L."/>
            <person name="Deshazo D.R."/>
            <person name="Donlin J.E."/>
            <person name="D'Souza L."/>
            <person name="Eaves K.A."/>
            <person name="Egan A."/>
            <person name="Emery-Cohen A.J."/>
            <person name="Escotto M."/>
            <person name="Flagg N."/>
            <person name="Forbes L.D."/>
            <person name="Gabisi A.M."/>
            <person name="Garza M."/>
            <person name="Hamilton C."/>
            <person name="Henderson N."/>
            <person name="Hernandez O."/>
            <person name="Hines S."/>
            <person name="Hogues M.E."/>
            <person name="Huang M."/>
            <person name="Idlebird D.G."/>
            <person name="Johnson R."/>
            <person name="Jolivet A."/>
            <person name="Jones S."/>
            <person name="Kagan R."/>
            <person name="King L.M."/>
            <person name="Leal B."/>
            <person name="Lebow H."/>
            <person name="Lee S."/>
            <person name="LeVan J.M."/>
            <person name="Lewis L.C."/>
            <person name="London P."/>
            <person name="Lorensuhewa L.M."/>
            <person name="Loulseged H."/>
            <person name="Lovett D.A."/>
            <person name="Lucier A."/>
            <person name="Lucier R.L."/>
            <person name="Ma J."/>
            <person name="Madu R.C."/>
            <person name="Mapua P."/>
            <person name="Martindale A.D."/>
            <person name="Martinez E."/>
            <person name="Massey E."/>
            <person name="Mawhiney S."/>
            <person name="Meador M.G."/>
            <person name="Mendez S."/>
            <person name="Mercado C."/>
            <person name="Mercado I.C."/>
            <person name="Merritt C.E."/>
            <person name="Miner Z.L."/>
            <person name="Minja E."/>
            <person name="Mitchell T."/>
            <person name="Mohabbat F."/>
            <person name="Mohabbat K."/>
            <person name="Montgomery B."/>
            <person name="Moore N."/>
            <person name="Morris S."/>
            <person name="Munidasa M."/>
            <person name="Ngo R.N."/>
            <person name="Nguyen N.B."/>
            <person name="Nickerson E."/>
            <person name="Nwaokelemeh O.O."/>
            <person name="Nwokenkwo S."/>
            <person name="Obregon M."/>
            <person name="Oguh M."/>
            <person name="Oragunye N."/>
            <person name="Oviedo R.J."/>
            <person name="Parish B.J."/>
            <person name="Parker D.N."/>
            <person name="Parrish J."/>
            <person name="Parks K.L."/>
            <person name="Paul H.A."/>
            <person name="Payton B.A."/>
            <person name="Perez A."/>
            <person name="Perrin W."/>
            <person name="Pickens A."/>
            <person name="Primus E.L."/>
            <person name="Pu L.L."/>
            <person name="Puazo M."/>
            <person name="Quiles M.M."/>
            <person name="Quiroz J.B."/>
            <person name="Rabata D."/>
            <person name="Reeves K."/>
            <person name="Ruiz S.J."/>
            <person name="Shao H."/>
            <person name="Sisson I."/>
            <person name="Sonaike T."/>
            <person name="Sorelle R.P."/>
            <person name="Sutton A.E."/>
            <person name="Svatek A.F."/>
            <person name="Svetz L.A."/>
            <person name="Tamerisa K.S."/>
            <person name="Taylor T.R."/>
            <person name="Teague B."/>
            <person name="Thomas N."/>
            <person name="Thorn R.D."/>
            <person name="Trejos Z.Y."/>
            <person name="Trevino B.K."/>
            <person name="Ukegbu O.N."/>
            <person name="Urban J.B."/>
            <person name="Vasquez L.I."/>
            <person name="Vera V.A."/>
            <person name="Villasana D.M."/>
            <person name="Wang L."/>
            <person name="Ward-Moore S."/>
            <person name="Warren J.T."/>
            <person name="Wei X."/>
            <person name="White F."/>
            <person name="Williamson A.L."/>
            <person name="Wleczyk R."/>
            <person name="Wooden H.S."/>
            <person name="Wooden S.H."/>
            <person name="Yen J."/>
            <person name="Yoon L."/>
            <person name="Yoon V."/>
            <person name="Zorrilla S.E."/>
            <person name="Nelson D."/>
            <person name="Kucherlapati R."/>
            <person name="Weinstock G."/>
            <person name="Gibbs R.A."/>
            <person name="null."/>
        </authorList>
    </citation>
    <scope>NUCLEOTIDE SEQUENCE [LARGE SCALE GENOMIC DNA]</scope>
</reference>
<name>A0A8V8TPW1_HUMAN</name>
<organism evidence="1 2">
    <name type="scientific">Homo sapiens</name>
    <name type="common">Human</name>
    <dbReference type="NCBI Taxonomy" id="9606"/>
    <lineage>
        <taxon>Eukaryota</taxon>
        <taxon>Metazoa</taxon>
        <taxon>Chordata</taxon>
        <taxon>Craniata</taxon>
        <taxon>Vertebrata</taxon>
        <taxon>Euteleostomi</taxon>
        <taxon>Mammalia</taxon>
        <taxon>Eutheria</taxon>
        <taxon>Euarchontoglires</taxon>
        <taxon>Primates</taxon>
        <taxon>Haplorrhini</taxon>
        <taxon>Catarrhini</taxon>
        <taxon>Hominidae</taxon>
        <taxon>Homo</taxon>
    </lineage>
</organism>